<dbReference type="PANTHER" id="PTHR10869">
    <property type="entry name" value="PROLYL 4-HYDROXYLASE ALPHA SUBUNIT"/>
    <property type="match status" value="1"/>
</dbReference>
<dbReference type="SMART" id="SM00702">
    <property type="entry name" value="P4Hc"/>
    <property type="match status" value="1"/>
</dbReference>
<dbReference type="Gene3D" id="2.60.40.780">
    <property type="entry name" value="von Hippel-Lindau disease tumour suppressor, beta domain"/>
    <property type="match status" value="1"/>
</dbReference>
<feature type="compositionally biased region" description="Basic and acidic residues" evidence="6">
    <location>
        <begin position="282"/>
        <end position="295"/>
    </location>
</feature>
<dbReference type="PROSITE" id="PS51471">
    <property type="entry name" value="FE2OG_OXY"/>
    <property type="match status" value="1"/>
</dbReference>
<dbReference type="PANTHER" id="PTHR10869:SF226">
    <property type="entry name" value="PROLYL 4-HYDROXYLASE ALPHA SUBUNIT DOMAIN-CONTAINING PROTEIN"/>
    <property type="match status" value="1"/>
</dbReference>
<dbReference type="AlphaFoldDB" id="A0A7R9YEA4"/>
<dbReference type="GO" id="GO:0005506">
    <property type="term" value="F:iron ion binding"/>
    <property type="evidence" value="ECO:0007669"/>
    <property type="project" value="InterPro"/>
</dbReference>
<evidence type="ECO:0000256" key="2">
    <source>
        <dbReference type="ARBA" id="ARBA00022723"/>
    </source>
</evidence>
<keyword evidence="4" id="KW-0560">Oxidoreductase</keyword>
<keyword evidence="7" id="KW-1133">Transmembrane helix</keyword>
<dbReference type="InterPro" id="IPR005123">
    <property type="entry name" value="Oxoglu/Fe-dep_dioxygenase_dom"/>
</dbReference>
<evidence type="ECO:0000256" key="1">
    <source>
        <dbReference type="ARBA" id="ARBA00001961"/>
    </source>
</evidence>
<gene>
    <name evidence="9" type="ORF">PPYR1160_LOCUS10707</name>
</gene>
<evidence type="ECO:0000256" key="3">
    <source>
        <dbReference type="ARBA" id="ARBA00022964"/>
    </source>
</evidence>
<evidence type="ECO:0000256" key="4">
    <source>
        <dbReference type="ARBA" id="ARBA00023002"/>
    </source>
</evidence>
<evidence type="ECO:0000256" key="6">
    <source>
        <dbReference type="SAM" id="MobiDB-lite"/>
    </source>
</evidence>
<keyword evidence="2" id="KW-0479">Metal-binding</keyword>
<keyword evidence="7" id="KW-0472">Membrane</keyword>
<evidence type="ECO:0000313" key="9">
    <source>
        <dbReference type="EMBL" id="CAD8261205.1"/>
    </source>
</evidence>
<dbReference type="InterPro" id="IPR045054">
    <property type="entry name" value="P4HA-like"/>
</dbReference>
<evidence type="ECO:0000256" key="5">
    <source>
        <dbReference type="ARBA" id="ARBA00023004"/>
    </source>
</evidence>
<feature type="domain" description="Fe2OG dioxygenase" evidence="8">
    <location>
        <begin position="252"/>
        <end position="434"/>
    </location>
</feature>
<keyword evidence="5" id="KW-0408">Iron</keyword>
<dbReference type="EMBL" id="HBEA01014030">
    <property type="protein sequence ID" value="CAD8261205.1"/>
    <property type="molecule type" value="Transcribed_RNA"/>
</dbReference>
<organism evidence="9">
    <name type="scientific">Pinguiococcus pyrenoidosus</name>
    <dbReference type="NCBI Taxonomy" id="172671"/>
    <lineage>
        <taxon>Eukaryota</taxon>
        <taxon>Sar</taxon>
        <taxon>Stramenopiles</taxon>
        <taxon>Ochrophyta</taxon>
        <taxon>Pinguiophyceae</taxon>
        <taxon>Pinguiochrysidales</taxon>
        <taxon>Pinguiochrysidaceae</taxon>
        <taxon>Pinguiococcus</taxon>
    </lineage>
</organism>
<dbReference type="SUPFAM" id="SSF49468">
    <property type="entry name" value="VHL"/>
    <property type="match status" value="1"/>
</dbReference>
<proteinExistence type="predicted"/>
<dbReference type="InterPro" id="IPR006620">
    <property type="entry name" value="Pro_4_hyd_alph"/>
</dbReference>
<sequence length="532" mass="59216">MASEGLHGDLRKAGEPPTASAWLCYISAAALVALLALAAQWCTDVSGFLDTRSVMADGAIAVEVYANGDFESPATVRVDRHHCQTKEALQEVLSSVPSHCPLRGQEGTRQSCAAFSADGREIATCEVFVPEARAWLVPRDRPFMHVAREIGHKIHLDHVREGLALETLSLEPPVFRVSNFFDQSDVELLKAAALKEKDSTKKLQRSTTGTSKVEVSRTRTSETAWVVEAPVSFKLKRRCFEMLGMRPYEEKMADGLQVLRYNVTAAYNSHYDFIEGKGWNRKRSDNPKSEHKQKAEPIGGGTAGETDPHNDEFNWNPADGGSNRFATVLLYLSDVAEGGETVFPRAKGFDDQKGNRNELAAFRQTPHASLFRRGSWEESLVGQCRSKLALKPKLGEALLFYNQKPDGSRDDSSLHGACPILEGQKWAANLWVWNDYRFGYNRPRAVAAQQDTKFRATFVNKSAQRVQLVWFDATSQRRVAFGHIASGGSKVMDTYRDHVFELHQAAVAEGALDDLSRVRHFSLEEGTVFVHE</sequence>
<dbReference type="InterPro" id="IPR044862">
    <property type="entry name" value="Pro_4_hyd_alph_FE2OG_OXY"/>
</dbReference>
<comment type="cofactor">
    <cofactor evidence="1">
        <name>L-ascorbate</name>
        <dbReference type="ChEBI" id="CHEBI:38290"/>
    </cofactor>
</comment>
<dbReference type="Gene3D" id="2.60.120.620">
    <property type="entry name" value="q2cbj1_9rhob like domain"/>
    <property type="match status" value="2"/>
</dbReference>
<evidence type="ECO:0000256" key="7">
    <source>
        <dbReference type="SAM" id="Phobius"/>
    </source>
</evidence>
<dbReference type="GO" id="GO:0031418">
    <property type="term" value="F:L-ascorbic acid binding"/>
    <property type="evidence" value="ECO:0007669"/>
    <property type="project" value="InterPro"/>
</dbReference>
<reference evidence="9" key="1">
    <citation type="submission" date="2021-01" db="EMBL/GenBank/DDBJ databases">
        <authorList>
            <person name="Corre E."/>
            <person name="Pelletier E."/>
            <person name="Niang G."/>
            <person name="Scheremetjew M."/>
            <person name="Finn R."/>
            <person name="Kale V."/>
            <person name="Holt S."/>
            <person name="Cochrane G."/>
            <person name="Meng A."/>
            <person name="Brown T."/>
            <person name="Cohen L."/>
        </authorList>
    </citation>
    <scope>NUCLEOTIDE SEQUENCE</scope>
    <source>
        <strain evidence="9">CCMP2078</strain>
    </source>
</reference>
<dbReference type="InterPro" id="IPR036208">
    <property type="entry name" value="VHL_sf"/>
</dbReference>
<evidence type="ECO:0000259" key="8">
    <source>
        <dbReference type="PROSITE" id="PS51471"/>
    </source>
</evidence>
<dbReference type="GO" id="GO:0005783">
    <property type="term" value="C:endoplasmic reticulum"/>
    <property type="evidence" value="ECO:0007669"/>
    <property type="project" value="TreeGrafter"/>
</dbReference>
<dbReference type="Pfam" id="PF13640">
    <property type="entry name" value="2OG-FeII_Oxy_3"/>
    <property type="match status" value="1"/>
</dbReference>
<protein>
    <recommendedName>
        <fullName evidence="8">Fe2OG dioxygenase domain-containing protein</fullName>
    </recommendedName>
</protein>
<dbReference type="InterPro" id="IPR037140">
    <property type="entry name" value="VHL_beta_dom_sf"/>
</dbReference>
<keyword evidence="3" id="KW-0223">Dioxygenase</keyword>
<accession>A0A7R9YEA4</accession>
<name>A0A7R9YEA4_9STRA</name>
<dbReference type="GO" id="GO:0004656">
    <property type="term" value="F:procollagen-proline 4-dioxygenase activity"/>
    <property type="evidence" value="ECO:0007669"/>
    <property type="project" value="TreeGrafter"/>
</dbReference>
<feature type="region of interest" description="Disordered" evidence="6">
    <location>
        <begin position="278"/>
        <end position="317"/>
    </location>
</feature>
<feature type="transmembrane region" description="Helical" evidence="7">
    <location>
        <begin position="21"/>
        <end position="41"/>
    </location>
</feature>
<keyword evidence="7" id="KW-0812">Transmembrane</keyword>